<dbReference type="PANTHER" id="PTHR42832">
    <property type="entry name" value="AMINO ACID AMINOTRANSFERASE"/>
    <property type="match status" value="1"/>
</dbReference>
<dbReference type="AlphaFoldDB" id="A0A917CVN7"/>
<dbReference type="Proteomes" id="UP000644756">
    <property type="component" value="Unassembled WGS sequence"/>
</dbReference>
<dbReference type="GO" id="GO:0030170">
    <property type="term" value="F:pyridoxal phosphate binding"/>
    <property type="evidence" value="ECO:0007669"/>
    <property type="project" value="InterPro"/>
</dbReference>
<dbReference type="InterPro" id="IPR004839">
    <property type="entry name" value="Aminotransferase_I/II_large"/>
</dbReference>
<evidence type="ECO:0000256" key="3">
    <source>
        <dbReference type="ARBA" id="ARBA00022679"/>
    </source>
</evidence>
<evidence type="ECO:0000256" key="4">
    <source>
        <dbReference type="RuleBase" id="RU000481"/>
    </source>
</evidence>
<protein>
    <recommendedName>
        <fullName evidence="4">Aminotransferase</fullName>
        <ecNumber evidence="4">2.6.1.-</ecNumber>
    </recommendedName>
</protein>
<evidence type="ECO:0000259" key="5">
    <source>
        <dbReference type="Pfam" id="PF00155"/>
    </source>
</evidence>
<dbReference type="InterPro" id="IPR015421">
    <property type="entry name" value="PyrdxlP-dep_Trfase_major"/>
</dbReference>
<dbReference type="EMBL" id="BMGR01000004">
    <property type="protein sequence ID" value="GGF99315.1"/>
    <property type="molecule type" value="Genomic_DNA"/>
</dbReference>
<dbReference type="PROSITE" id="PS00105">
    <property type="entry name" value="AA_TRANSFER_CLASS_1"/>
    <property type="match status" value="1"/>
</dbReference>
<name>A0A917CVN7_9BACL</name>
<comment type="caution">
    <text evidence="6">The sequence shown here is derived from an EMBL/GenBank/DDBJ whole genome shotgun (WGS) entry which is preliminary data.</text>
</comment>
<keyword evidence="7" id="KW-1185">Reference proteome</keyword>
<dbReference type="GO" id="GO:0008483">
    <property type="term" value="F:transaminase activity"/>
    <property type="evidence" value="ECO:0007669"/>
    <property type="project" value="UniProtKB-KW"/>
</dbReference>
<keyword evidence="2 4" id="KW-0032">Aminotransferase</keyword>
<dbReference type="InterPro" id="IPR004838">
    <property type="entry name" value="NHTrfase_class1_PyrdxlP-BS"/>
</dbReference>
<dbReference type="Gene3D" id="3.90.1150.10">
    <property type="entry name" value="Aspartate Aminotransferase, domain 1"/>
    <property type="match status" value="1"/>
</dbReference>
<dbReference type="InterPro" id="IPR050881">
    <property type="entry name" value="LL-DAP_aminotransferase"/>
</dbReference>
<dbReference type="PANTHER" id="PTHR42832:SF3">
    <property type="entry name" value="L-GLUTAMINE--4-(METHYLSULFANYL)-2-OXOBUTANOATE AMINOTRANSFERASE"/>
    <property type="match status" value="1"/>
</dbReference>
<proteinExistence type="inferred from homology"/>
<accession>A0A917CVN7</accession>
<evidence type="ECO:0000313" key="7">
    <source>
        <dbReference type="Proteomes" id="UP000644756"/>
    </source>
</evidence>
<dbReference type="SUPFAM" id="SSF53383">
    <property type="entry name" value="PLP-dependent transferases"/>
    <property type="match status" value="1"/>
</dbReference>
<evidence type="ECO:0000256" key="2">
    <source>
        <dbReference type="ARBA" id="ARBA00022576"/>
    </source>
</evidence>
<evidence type="ECO:0000256" key="1">
    <source>
        <dbReference type="ARBA" id="ARBA00001933"/>
    </source>
</evidence>
<dbReference type="InterPro" id="IPR015424">
    <property type="entry name" value="PyrdxlP-dep_Trfase"/>
</dbReference>
<dbReference type="EC" id="2.6.1.-" evidence="4"/>
<keyword evidence="3 4" id="KW-0808">Transferase</keyword>
<comment type="cofactor">
    <cofactor evidence="1 4">
        <name>pyridoxal 5'-phosphate</name>
        <dbReference type="ChEBI" id="CHEBI:597326"/>
    </cofactor>
</comment>
<dbReference type="InterPro" id="IPR015422">
    <property type="entry name" value="PyrdxlP-dep_Trfase_small"/>
</dbReference>
<reference evidence="6" key="2">
    <citation type="submission" date="2020-09" db="EMBL/GenBank/DDBJ databases">
        <authorList>
            <person name="Sun Q."/>
            <person name="Zhou Y."/>
        </authorList>
    </citation>
    <scope>NUCLEOTIDE SEQUENCE</scope>
    <source>
        <strain evidence="6">CGMCC 1.12987</strain>
    </source>
</reference>
<reference evidence="6" key="1">
    <citation type="journal article" date="2014" name="Int. J. Syst. Evol. Microbiol.">
        <title>Complete genome sequence of Corynebacterium casei LMG S-19264T (=DSM 44701T), isolated from a smear-ripened cheese.</title>
        <authorList>
            <consortium name="US DOE Joint Genome Institute (JGI-PGF)"/>
            <person name="Walter F."/>
            <person name="Albersmeier A."/>
            <person name="Kalinowski J."/>
            <person name="Ruckert C."/>
        </authorList>
    </citation>
    <scope>NUCLEOTIDE SEQUENCE</scope>
    <source>
        <strain evidence="6">CGMCC 1.12987</strain>
    </source>
</reference>
<feature type="domain" description="Aminotransferase class I/classII large" evidence="5">
    <location>
        <begin position="36"/>
        <end position="392"/>
    </location>
</feature>
<comment type="similarity">
    <text evidence="4">Belongs to the class-I pyridoxal-phosphate-dependent aminotransferase family.</text>
</comment>
<sequence>MITDTKWRSERLPRLGSAIFADVASWKEEARQSGMDVIDLGIGSPDRAPSDRVRRALSEEVLRLDRYAYPASRGSAAFREQAALWMQHRFGVSLDPDHEVLALMGSQDGLAHLALAVTNPGDAVLVPDPGYPIYAAGLAVAGVEAIYVPLREVNDFLPDLDAIPEESWRKAKFILLNFPSNPVSSVAELPFFEKLIKMAKHYGVLVVHDLAYSEMAFDGYRPPSILEVPGALDIAVEFHSLSKSFNMAGCRIGFLTGNREAIGALRDLKANLDYGVFDALQQAGIVALQEDMERVGAPVGALYERRRDSFVQALREEGWNVAKPKATMFIWAALPGAAVSNGWTSRRISQEMLRKTGVAVIPGDAFGQEGEGYVRIALVEEEERLVEAARRIGRFIREELNQNMPKF</sequence>
<dbReference type="Pfam" id="PF00155">
    <property type="entry name" value="Aminotran_1_2"/>
    <property type="match status" value="1"/>
</dbReference>
<organism evidence="6 7">
    <name type="scientific">Paenibacillus abyssi</name>
    <dbReference type="NCBI Taxonomy" id="1340531"/>
    <lineage>
        <taxon>Bacteria</taxon>
        <taxon>Bacillati</taxon>
        <taxon>Bacillota</taxon>
        <taxon>Bacilli</taxon>
        <taxon>Bacillales</taxon>
        <taxon>Paenibacillaceae</taxon>
        <taxon>Paenibacillus</taxon>
    </lineage>
</organism>
<gene>
    <name evidence="6" type="ORF">GCM10010916_15740</name>
</gene>
<dbReference type="CDD" id="cd00609">
    <property type="entry name" value="AAT_like"/>
    <property type="match status" value="1"/>
</dbReference>
<evidence type="ECO:0000313" key="6">
    <source>
        <dbReference type="EMBL" id="GGF99315.1"/>
    </source>
</evidence>
<dbReference type="Gene3D" id="3.40.640.10">
    <property type="entry name" value="Type I PLP-dependent aspartate aminotransferase-like (Major domain)"/>
    <property type="match status" value="1"/>
</dbReference>